<dbReference type="PANTHER" id="PTHR42732:SF1">
    <property type="entry name" value="BETA-MANNOSIDASE"/>
    <property type="match status" value="1"/>
</dbReference>
<reference evidence="3" key="1">
    <citation type="journal article" date="2021" name="PeerJ">
        <title>Extensive microbial diversity within the chicken gut microbiome revealed by metagenomics and culture.</title>
        <authorList>
            <person name="Gilroy R."/>
            <person name="Ravi A."/>
            <person name="Getino M."/>
            <person name="Pursley I."/>
            <person name="Horton D.L."/>
            <person name="Alikhan N.F."/>
            <person name="Baker D."/>
            <person name="Gharbi K."/>
            <person name="Hall N."/>
            <person name="Watson M."/>
            <person name="Adriaenssens E.M."/>
            <person name="Foster-Nyarko E."/>
            <person name="Jarju S."/>
            <person name="Secka A."/>
            <person name="Antonio M."/>
            <person name="Oren A."/>
            <person name="Chaudhuri R.R."/>
            <person name="La Ragione R."/>
            <person name="Hildebrand F."/>
            <person name="Pallen M.J."/>
        </authorList>
    </citation>
    <scope>NUCLEOTIDE SEQUENCE</scope>
    <source>
        <strain evidence="3">5134</strain>
    </source>
</reference>
<evidence type="ECO:0000259" key="2">
    <source>
        <dbReference type="Pfam" id="PF02836"/>
    </source>
</evidence>
<dbReference type="InterPro" id="IPR017853">
    <property type="entry name" value="GH"/>
</dbReference>
<organism evidence="3 4">
    <name type="scientific">Candidatus Alistipes intestinigallinarum</name>
    <dbReference type="NCBI Taxonomy" id="2838440"/>
    <lineage>
        <taxon>Bacteria</taxon>
        <taxon>Pseudomonadati</taxon>
        <taxon>Bacteroidota</taxon>
        <taxon>Bacteroidia</taxon>
        <taxon>Bacteroidales</taxon>
        <taxon>Rikenellaceae</taxon>
        <taxon>Alistipes</taxon>
    </lineage>
</organism>
<evidence type="ECO:0000313" key="3">
    <source>
        <dbReference type="EMBL" id="HIY69690.1"/>
    </source>
</evidence>
<protein>
    <submittedName>
        <fullName evidence="3">Glycoside hydrolase</fullName>
    </submittedName>
</protein>
<dbReference type="GO" id="GO:0004553">
    <property type="term" value="F:hydrolase activity, hydrolyzing O-glycosyl compounds"/>
    <property type="evidence" value="ECO:0007669"/>
    <property type="project" value="InterPro"/>
</dbReference>
<dbReference type="InterPro" id="IPR008979">
    <property type="entry name" value="Galactose-bd-like_sf"/>
</dbReference>
<dbReference type="InterPro" id="IPR006103">
    <property type="entry name" value="Glyco_hydro_2_cat"/>
</dbReference>
<proteinExistence type="predicted"/>
<dbReference type="AlphaFoldDB" id="A0A9D1Z2V4"/>
<feature type="domain" description="Glycoside hydrolase family 2 catalytic" evidence="2">
    <location>
        <begin position="308"/>
        <end position="451"/>
    </location>
</feature>
<dbReference type="Proteomes" id="UP000886844">
    <property type="component" value="Unassembled WGS sequence"/>
</dbReference>
<dbReference type="SUPFAM" id="SSF51445">
    <property type="entry name" value="(Trans)glycosidases"/>
    <property type="match status" value="1"/>
</dbReference>
<evidence type="ECO:0000313" key="4">
    <source>
        <dbReference type="Proteomes" id="UP000886844"/>
    </source>
</evidence>
<sequence length="864" mass="98600">MKRILIFVWLTAAAAVSAQTNRTLSLNGQWKAAVAESCPQAFPYTVPVPGIMSQASPDPGIDFDANELKDDVGYNYVWYTTEFDLSTSQDGYDNGNYTHALLRLRAKYNAQVILNGEVISYDPHCCYSHGEFDVSHALRFDGPNRLIVRVGSWNTASYPSRENEAEWWRTSRAPGICDDVTLQLTHDVTIRHLKILPEPSQQQLLCTVRLSNFGTSPQTVRGRITIDDCRFDADNDFDEVPVITTFECGELQLPADSACEYTFQIPASGLKPWTPGREGDPQLYRANFILAGDRAQVCKTETFGYRDIRVQGRDVLINGRKVLFRAENIAFHRALTRWADEVFDEAWIRQFLRSAVEEYGFNYLRMHLGHAYGKWYDIADEMGLMIQDEWRFMHDDEPHGADLAATETEFRRWIEQNVNHPSIVAWDQENEGHVRLDSLKAELRRYDPSRLWAEDDFEARHLYGYSETISEAPEYPFDGSRPATVLESCRLWLDERGELAVRENFKTSRTVSGWGLYFYHPDEVEQLQADLHADLGSFYRAHRIQAWAPFTLLSGAANGQSFFLGNLADSLVPKRNLHVLARLNEPFGASIEMNQAREWYKERKLHAPGRRYSKRIWVWNDTDTLQRAELEVSLCDTTGAVISVRKARVEVEAYGATPVEMRFPMPRKEGVYLLRPELVRTGGSHISGLERRLMVAHHAEPWLGVKAFGGHSRPFAGCRSLLENFSEQELSVEMQQAIIEQSHGELIDRIRPQSDGSVQVRTTRYPSAGHSISTERCFAPHGELLAEKQQETILFTDLPDSIRQYLVQQTGSVPIDESKIRISRDSGITTYTISTIGSSIRHIIRTESNGTMEYRQEKIKSFNN</sequence>
<dbReference type="PANTHER" id="PTHR42732">
    <property type="entry name" value="BETA-GALACTOSIDASE"/>
    <property type="match status" value="1"/>
</dbReference>
<keyword evidence="3" id="KW-0378">Hydrolase</keyword>
<gene>
    <name evidence="3" type="ORF">H9828_09765</name>
</gene>
<evidence type="ECO:0000256" key="1">
    <source>
        <dbReference type="SAM" id="SignalP"/>
    </source>
</evidence>
<dbReference type="EMBL" id="DXDA01000074">
    <property type="protein sequence ID" value="HIY69690.1"/>
    <property type="molecule type" value="Genomic_DNA"/>
</dbReference>
<keyword evidence="1" id="KW-0732">Signal</keyword>
<name>A0A9D1Z2V4_9BACT</name>
<dbReference type="InterPro" id="IPR051913">
    <property type="entry name" value="GH2_Domain-Containing"/>
</dbReference>
<comment type="caution">
    <text evidence="3">The sequence shown here is derived from an EMBL/GenBank/DDBJ whole genome shotgun (WGS) entry which is preliminary data.</text>
</comment>
<dbReference type="Gene3D" id="2.60.120.260">
    <property type="entry name" value="Galactose-binding domain-like"/>
    <property type="match status" value="1"/>
</dbReference>
<dbReference type="Pfam" id="PF02836">
    <property type="entry name" value="Glyco_hydro_2_C"/>
    <property type="match status" value="1"/>
</dbReference>
<feature type="signal peptide" evidence="1">
    <location>
        <begin position="1"/>
        <end position="18"/>
    </location>
</feature>
<feature type="chain" id="PRO_5038351028" evidence="1">
    <location>
        <begin position="19"/>
        <end position="864"/>
    </location>
</feature>
<dbReference type="Gene3D" id="3.20.20.80">
    <property type="entry name" value="Glycosidases"/>
    <property type="match status" value="1"/>
</dbReference>
<dbReference type="GO" id="GO:0005975">
    <property type="term" value="P:carbohydrate metabolic process"/>
    <property type="evidence" value="ECO:0007669"/>
    <property type="project" value="InterPro"/>
</dbReference>
<accession>A0A9D1Z2V4</accession>
<dbReference type="SUPFAM" id="SSF49785">
    <property type="entry name" value="Galactose-binding domain-like"/>
    <property type="match status" value="1"/>
</dbReference>
<reference evidence="3" key="2">
    <citation type="submission" date="2021-04" db="EMBL/GenBank/DDBJ databases">
        <authorList>
            <person name="Gilroy R."/>
        </authorList>
    </citation>
    <scope>NUCLEOTIDE SEQUENCE</scope>
    <source>
        <strain evidence="3">5134</strain>
    </source>
</reference>